<proteinExistence type="predicted"/>
<gene>
    <name evidence="1" type="ORF">DCF25_16140</name>
</gene>
<sequence>MKVIASNTSSRLMTQLAQRLNLGRILEGTFGTGAMTAGYKRATPKTGWTTEQLLAMSAAKSFYN</sequence>
<dbReference type="AlphaFoldDB" id="A0A2W4U8G4"/>
<evidence type="ECO:0000313" key="1">
    <source>
        <dbReference type="EMBL" id="PZO13449.1"/>
    </source>
</evidence>
<accession>A0A2W4U8G4</accession>
<evidence type="ECO:0000313" key="2">
    <source>
        <dbReference type="Proteomes" id="UP000249354"/>
    </source>
</evidence>
<reference evidence="1 2" key="2">
    <citation type="submission" date="2018-06" db="EMBL/GenBank/DDBJ databases">
        <title>Metagenomic assembly of (sub)arctic Cyanobacteria and their associated microbiome from non-axenic cultures.</title>
        <authorList>
            <person name="Baurain D."/>
        </authorList>
    </citation>
    <scope>NUCLEOTIDE SEQUENCE [LARGE SCALE GENOMIC DNA]</scope>
    <source>
        <strain evidence="1">ULC129bin1</strain>
    </source>
</reference>
<protein>
    <submittedName>
        <fullName evidence="1">Uncharacterized protein</fullName>
    </submittedName>
</protein>
<name>A0A2W4U8G4_9CYAN</name>
<reference evidence="2" key="1">
    <citation type="submission" date="2018-04" db="EMBL/GenBank/DDBJ databases">
        <authorList>
            <person name="Cornet L."/>
        </authorList>
    </citation>
    <scope>NUCLEOTIDE SEQUENCE [LARGE SCALE GENOMIC DNA]</scope>
</reference>
<dbReference type="EMBL" id="QBMC01000125">
    <property type="protein sequence ID" value="PZO13449.1"/>
    <property type="molecule type" value="Genomic_DNA"/>
</dbReference>
<organism evidence="1 2">
    <name type="scientific">Leptolyngbya foveolarum</name>
    <dbReference type="NCBI Taxonomy" id="47253"/>
    <lineage>
        <taxon>Bacteria</taxon>
        <taxon>Bacillati</taxon>
        <taxon>Cyanobacteriota</taxon>
        <taxon>Cyanophyceae</taxon>
        <taxon>Leptolyngbyales</taxon>
        <taxon>Leptolyngbyaceae</taxon>
        <taxon>Leptolyngbya group</taxon>
        <taxon>Leptolyngbya</taxon>
    </lineage>
</organism>
<dbReference type="Proteomes" id="UP000249354">
    <property type="component" value="Unassembled WGS sequence"/>
</dbReference>
<comment type="caution">
    <text evidence="1">The sequence shown here is derived from an EMBL/GenBank/DDBJ whole genome shotgun (WGS) entry which is preliminary data.</text>
</comment>